<name>A0ABD3GDR4_9MARC</name>
<evidence type="ECO:0000313" key="1">
    <source>
        <dbReference type="EMBL" id="KAL3676791.1"/>
    </source>
</evidence>
<dbReference type="PANTHER" id="PTHR11216">
    <property type="entry name" value="EH DOMAIN"/>
    <property type="match status" value="1"/>
</dbReference>
<gene>
    <name evidence="1" type="ORF">R1sor_026739</name>
</gene>
<sequence length="252" mass="29145">MLGENVSKETGELIHVDLRRSFDWVNADSQSRVVNISLWKEIQTLWSQRLARRQFMGSHYFRMIQRFKSGPAGIIQKEKEFWMYNITRGHFEFKSHDLTNVKGKYFVREEYLQEALKEEKFLQAGWEVLDDTFTIISTPLDQVCDLVDEASGDVIGGIAGRIKEKVMKNVQNFLVEMFTVKSNIRPCEFKIWQITDQGSTGFLSKLEFYNALRLVTVAQTRREFTPEYVLSALAGPATAHILAPQPVILEQQ</sequence>
<evidence type="ECO:0000313" key="2">
    <source>
        <dbReference type="Proteomes" id="UP001633002"/>
    </source>
</evidence>
<accession>A0ABD3GDR4</accession>
<dbReference type="EMBL" id="JBJQOH010000008">
    <property type="protein sequence ID" value="KAL3676791.1"/>
    <property type="molecule type" value="Genomic_DNA"/>
</dbReference>
<keyword evidence="2" id="KW-1185">Reference proteome</keyword>
<protein>
    <submittedName>
        <fullName evidence="1">Uncharacterized protein</fullName>
    </submittedName>
</protein>
<reference evidence="1 2" key="1">
    <citation type="submission" date="2024-09" db="EMBL/GenBank/DDBJ databases">
        <title>Chromosome-scale assembly of Riccia sorocarpa.</title>
        <authorList>
            <person name="Paukszto L."/>
        </authorList>
    </citation>
    <scope>NUCLEOTIDE SEQUENCE [LARGE SCALE GENOMIC DNA]</scope>
    <source>
        <strain evidence="1">LP-2024</strain>
        <tissue evidence="1">Aerial parts of the thallus</tissue>
    </source>
</reference>
<organism evidence="1 2">
    <name type="scientific">Riccia sorocarpa</name>
    <dbReference type="NCBI Taxonomy" id="122646"/>
    <lineage>
        <taxon>Eukaryota</taxon>
        <taxon>Viridiplantae</taxon>
        <taxon>Streptophyta</taxon>
        <taxon>Embryophyta</taxon>
        <taxon>Marchantiophyta</taxon>
        <taxon>Marchantiopsida</taxon>
        <taxon>Marchantiidae</taxon>
        <taxon>Marchantiales</taxon>
        <taxon>Ricciaceae</taxon>
        <taxon>Riccia</taxon>
    </lineage>
</organism>
<dbReference type="Proteomes" id="UP001633002">
    <property type="component" value="Unassembled WGS sequence"/>
</dbReference>
<dbReference type="Gene3D" id="1.10.238.10">
    <property type="entry name" value="EF-hand"/>
    <property type="match status" value="1"/>
</dbReference>
<comment type="caution">
    <text evidence="1">The sequence shown here is derived from an EMBL/GenBank/DDBJ whole genome shotgun (WGS) entry which is preliminary data.</text>
</comment>
<proteinExistence type="predicted"/>
<dbReference type="AlphaFoldDB" id="A0ABD3GDR4"/>
<dbReference type="PANTHER" id="PTHR11216:SF161">
    <property type="entry name" value="CALCIUM-BINDING EF HAND FAMILY PROTEIN"/>
    <property type="match status" value="1"/>
</dbReference>